<keyword evidence="3" id="KW-0813">Transport</keyword>
<sequence>MFKAIARFAVRRWPFVVTFAALFATVGVQAFRSLPIEAFPDVTNPMVEVVGVYQGQAAEEVEKKVTLELERVVAGTPRLIDIRSVSVFGLCLMTLTFEEGTPDFEMRTLVAERLRDAELPASAETILGPQATPVGQIYRYTLRGDKPLRELRALQDFVVERRLRAVPGVAEVVTFGGFERQYQVRIDPARLAATGISVQEVYEALEKTNTNAGGGYVGIGSQEFVVRGVGALRSPADIGLAVVREVGGVPVLLQDIATVVEGSTPRRGSVGRGHEDEVVEGIVLLRRGQNPSVVLEALKERIEQLNRDVLPRGVTIDAFYDRTSLVDATLGTVKRNMAEGALLVVAVVYLFLRTLRGALLIFLVIPLSLLAAFVGLKLMGLPANLISLGAIDFGIIVDGAVIVLETTLHFMHGPRAPGEDKRSVIERATGSVAKPVIFSMLIIIAALAPIFSLERVEGRIFAPMAYTYAFALLGALACAAFVVPALETIALPEHGAAEDARWLQWLRRSYLRLLARAARMRLVVLAASGAAAIGGAVYASGIGTEFLPELNEGGFYITSTFPSTISLDETRSQVRRIREKVLRVPEVVDVLSHIGRPEAATQAEGPNNAEFFVPLRPEAEWRPGSTRRTLEAELRQSLRAIPGVQYNFSQPITDRVFETISGIIGQVVVKVHGEDLKGSTELAEKIREKLGQVQGVTDLAIYMAGDNPQLRIDIHRDAIARRGLAIDDVQSTIAVALGGAVATEVWEGERRHGVALRLPDAVRADPSALGRLIVGDAETRATLGEVATIELGTGRSAVWREDFSRFVAVKFNVRGRDLGSVVEDGQRAVATLGALPEGTYISWGGEFQNQRRAMRRLGIALPLAVLAILAILYANFRRFRPTLMILAFLPLALVGAVAGLRLMGENFSVSSAVGCIALLGQLVLAGVLICSRIDEIAETNPHGAMLEGAETAFRPVVLTTSLALLGLLPAALSHAMGSETQRPFAIAIIAGLLAGIPAILFVLPVAYAGRRRAAPVEVVPCDS</sequence>
<keyword evidence="5 8" id="KW-0812">Transmembrane</keyword>
<dbReference type="AlphaFoldDB" id="A0A4U1IVY2"/>
<keyword evidence="4" id="KW-1003">Cell membrane</keyword>
<dbReference type="InterPro" id="IPR027463">
    <property type="entry name" value="AcrB_DN_DC_subdom"/>
</dbReference>
<evidence type="ECO:0000256" key="4">
    <source>
        <dbReference type="ARBA" id="ARBA00022475"/>
    </source>
</evidence>
<comment type="caution">
    <text evidence="9">The sequence shown here is derived from an EMBL/GenBank/DDBJ whole genome shotgun (WGS) entry which is preliminary data.</text>
</comment>
<dbReference type="Pfam" id="PF00873">
    <property type="entry name" value="ACR_tran"/>
    <property type="match status" value="1"/>
</dbReference>
<dbReference type="OrthoDB" id="9807612at2"/>
<evidence type="ECO:0000313" key="10">
    <source>
        <dbReference type="Proteomes" id="UP000309215"/>
    </source>
</evidence>
<organism evidence="9 10">
    <name type="scientific">Polyangium fumosum</name>
    <dbReference type="NCBI Taxonomy" id="889272"/>
    <lineage>
        <taxon>Bacteria</taxon>
        <taxon>Pseudomonadati</taxon>
        <taxon>Myxococcota</taxon>
        <taxon>Polyangia</taxon>
        <taxon>Polyangiales</taxon>
        <taxon>Polyangiaceae</taxon>
        <taxon>Polyangium</taxon>
    </lineage>
</organism>
<dbReference type="SUPFAM" id="SSF82866">
    <property type="entry name" value="Multidrug efflux transporter AcrB transmembrane domain"/>
    <property type="match status" value="2"/>
</dbReference>
<dbReference type="Gene3D" id="3.30.70.1430">
    <property type="entry name" value="Multidrug efflux transporter AcrB pore domain"/>
    <property type="match status" value="2"/>
</dbReference>
<gene>
    <name evidence="9" type="ORF">E8A74_41835</name>
</gene>
<keyword evidence="7 8" id="KW-0472">Membrane</keyword>
<feature type="transmembrane region" description="Helical" evidence="8">
    <location>
        <begin position="432"/>
        <end position="453"/>
    </location>
</feature>
<name>A0A4U1IVY2_9BACT</name>
<accession>A0A4U1IVY2</accession>
<evidence type="ECO:0000256" key="8">
    <source>
        <dbReference type="SAM" id="Phobius"/>
    </source>
</evidence>
<keyword evidence="6 8" id="KW-1133">Transmembrane helix</keyword>
<evidence type="ECO:0000256" key="3">
    <source>
        <dbReference type="ARBA" id="ARBA00022448"/>
    </source>
</evidence>
<dbReference type="Proteomes" id="UP000309215">
    <property type="component" value="Unassembled WGS sequence"/>
</dbReference>
<evidence type="ECO:0000256" key="1">
    <source>
        <dbReference type="ARBA" id="ARBA00004651"/>
    </source>
</evidence>
<evidence type="ECO:0000256" key="7">
    <source>
        <dbReference type="ARBA" id="ARBA00023136"/>
    </source>
</evidence>
<feature type="transmembrane region" description="Helical" evidence="8">
    <location>
        <begin position="984"/>
        <end position="1007"/>
    </location>
</feature>
<dbReference type="PRINTS" id="PR00702">
    <property type="entry name" value="ACRIFLAVINRP"/>
</dbReference>
<dbReference type="Gene3D" id="3.30.70.1320">
    <property type="entry name" value="Multidrug efflux transporter AcrB pore domain like"/>
    <property type="match status" value="1"/>
</dbReference>
<dbReference type="GO" id="GO:0042910">
    <property type="term" value="F:xenobiotic transmembrane transporter activity"/>
    <property type="evidence" value="ECO:0007669"/>
    <property type="project" value="TreeGrafter"/>
</dbReference>
<feature type="transmembrane region" description="Helical" evidence="8">
    <location>
        <begin position="909"/>
        <end position="931"/>
    </location>
</feature>
<dbReference type="NCBIfam" id="TIGR00914">
    <property type="entry name" value="2A0601"/>
    <property type="match status" value="1"/>
</dbReference>
<dbReference type="EMBL" id="SSMQ01000070">
    <property type="protein sequence ID" value="TKC98317.1"/>
    <property type="molecule type" value="Genomic_DNA"/>
</dbReference>
<dbReference type="Gene3D" id="3.30.70.1440">
    <property type="entry name" value="Multidrug efflux transporter AcrB pore domain"/>
    <property type="match status" value="1"/>
</dbReference>
<dbReference type="RefSeq" id="WP_136934738.1">
    <property type="nucleotide sequence ID" value="NZ_SSMQ01000070.1"/>
</dbReference>
<feature type="transmembrane region" description="Helical" evidence="8">
    <location>
        <begin position="385"/>
        <end position="411"/>
    </location>
</feature>
<dbReference type="SUPFAM" id="SSF82693">
    <property type="entry name" value="Multidrug efflux transporter AcrB pore domain, PN1, PN2, PC1 and PC2 subdomains"/>
    <property type="match status" value="3"/>
</dbReference>
<feature type="transmembrane region" description="Helical" evidence="8">
    <location>
        <begin position="465"/>
        <end position="486"/>
    </location>
</feature>
<evidence type="ECO:0000313" key="9">
    <source>
        <dbReference type="EMBL" id="TKC98317.1"/>
    </source>
</evidence>
<dbReference type="SUPFAM" id="SSF82714">
    <property type="entry name" value="Multidrug efflux transporter AcrB TolC docking domain, DN and DC subdomains"/>
    <property type="match status" value="2"/>
</dbReference>
<dbReference type="InterPro" id="IPR001036">
    <property type="entry name" value="Acrflvin-R"/>
</dbReference>
<protein>
    <submittedName>
        <fullName evidence="9">Efflux RND transporter permease subunit</fullName>
    </submittedName>
</protein>
<dbReference type="Gene3D" id="1.20.1640.10">
    <property type="entry name" value="Multidrug efflux transporter AcrB transmembrane domain"/>
    <property type="match status" value="2"/>
</dbReference>
<comment type="subcellular location">
    <subcellularLocation>
        <location evidence="1">Cell membrane</location>
        <topology evidence="1">Multi-pass membrane protein</topology>
    </subcellularLocation>
</comment>
<proteinExistence type="inferred from homology"/>
<evidence type="ECO:0000256" key="5">
    <source>
        <dbReference type="ARBA" id="ARBA00022692"/>
    </source>
</evidence>
<dbReference type="GO" id="GO:0005886">
    <property type="term" value="C:plasma membrane"/>
    <property type="evidence" value="ECO:0007669"/>
    <property type="project" value="UniProtKB-SubCell"/>
</dbReference>
<dbReference type="GO" id="GO:0008324">
    <property type="term" value="F:monoatomic cation transmembrane transporter activity"/>
    <property type="evidence" value="ECO:0007669"/>
    <property type="project" value="InterPro"/>
</dbReference>
<dbReference type="InterPro" id="IPR004763">
    <property type="entry name" value="CusA-like"/>
</dbReference>
<feature type="transmembrane region" description="Helical" evidence="8">
    <location>
        <begin position="336"/>
        <end position="352"/>
    </location>
</feature>
<keyword evidence="10" id="KW-1185">Reference proteome</keyword>
<feature type="transmembrane region" description="Helical" evidence="8">
    <location>
        <begin position="883"/>
        <end position="903"/>
    </location>
</feature>
<evidence type="ECO:0000256" key="6">
    <source>
        <dbReference type="ARBA" id="ARBA00022989"/>
    </source>
</evidence>
<feature type="transmembrane region" description="Helical" evidence="8">
    <location>
        <begin position="359"/>
        <end position="379"/>
    </location>
</feature>
<evidence type="ECO:0000256" key="2">
    <source>
        <dbReference type="ARBA" id="ARBA00010942"/>
    </source>
</evidence>
<feature type="transmembrane region" description="Helical" evidence="8">
    <location>
        <begin position="522"/>
        <end position="541"/>
    </location>
</feature>
<dbReference type="Gene3D" id="3.30.2090.10">
    <property type="entry name" value="Multidrug efflux transporter AcrB TolC docking domain, DN and DC subdomains"/>
    <property type="match status" value="2"/>
</dbReference>
<comment type="similarity">
    <text evidence="2">Belongs to the resistance-nodulation-cell division (RND) (TC 2.A.6) family.</text>
</comment>
<dbReference type="PANTHER" id="PTHR32063:SF12">
    <property type="entry name" value="CATION EFFLUX SYSTEM PROTEIN"/>
    <property type="match status" value="1"/>
</dbReference>
<feature type="transmembrane region" description="Helical" evidence="8">
    <location>
        <begin position="952"/>
        <end position="972"/>
    </location>
</feature>
<reference evidence="9 10" key="1">
    <citation type="submission" date="2019-04" db="EMBL/GenBank/DDBJ databases">
        <authorList>
            <person name="Li Y."/>
            <person name="Wang J."/>
        </authorList>
    </citation>
    <scope>NUCLEOTIDE SEQUENCE [LARGE SCALE GENOMIC DNA]</scope>
    <source>
        <strain evidence="9 10">DSM 14668</strain>
    </source>
</reference>
<dbReference type="PANTHER" id="PTHR32063">
    <property type="match status" value="1"/>
</dbReference>
<feature type="transmembrane region" description="Helical" evidence="8">
    <location>
        <begin position="857"/>
        <end position="876"/>
    </location>
</feature>